<evidence type="ECO:0000313" key="2">
    <source>
        <dbReference type="Proteomes" id="UP000517759"/>
    </source>
</evidence>
<evidence type="ECO:0000313" key="1">
    <source>
        <dbReference type="EMBL" id="MBB3902973.1"/>
    </source>
</evidence>
<protein>
    <submittedName>
        <fullName evidence="1">Uncharacterized protein</fullName>
    </submittedName>
</protein>
<gene>
    <name evidence="1" type="ORF">GGR33_002475</name>
</gene>
<dbReference type="EMBL" id="JACIDN010000004">
    <property type="protein sequence ID" value="MBB3902973.1"/>
    <property type="molecule type" value="Genomic_DNA"/>
</dbReference>
<dbReference type="Proteomes" id="UP000517759">
    <property type="component" value="Unassembled WGS sequence"/>
</dbReference>
<sequence length="179" mass="19031">MSGLDQLSETLLPGIAVNFCSSVALPPSVERKAERSITAETANEERLRVARFTTMAIIAACLLSWDHAYAQTVTDGSDSVLGLDESKATIALVGQGMKAPSSALYSRLRHGRAGAACGEVDATNRMGTHTGPRSFVADTKAAFGGILPDAPELRHPSSMAQYQAMQRTIELYRTNCAAD</sequence>
<comment type="caution">
    <text evidence="1">The sequence shown here is derived from an EMBL/GenBank/DDBJ whole genome shotgun (WGS) entry which is preliminary data.</text>
</comment>
<name>A0A7W6F734_9HYPH</name>
<accession>A0A7W6F734</accession>
<dbReference type="AlphaFoldDB" id="A0A7W6F734"/>
<organism evidence="1 2">
    <name type="scientific">Methylobacterium brachythecii</name>
    <dbReference type="NCBI Taxonomy" id="1176177"/>
    <lineage>
        <taxon>Bacteria</taxon>
        <taxon>Pseudomonadati</taxon>
        <taxon>Pseudomonadota</taxon>
        <taxon>Alphaproteobacteria</taxon>
        <taxon>Hyphomicrobiales</taxon>
        <taxon>Methylobacteriaceae</taxon>
        <taxon>Methylobacterium</taxon>
    </lineage>
</organism>
<reference evidence="1 2" key="1">
    <citation type="submission" date="2020-08" db="EMBL/GenBank/DDBJ databases">
        <title>Genomic Encyclopedia of Type Strains, Phase IV (KMG-IV): sequencing the most valuable type-strain genomes for metagenomic binning, comparative biology and taxonomic classification.</title>
        <authorList>
            <person name="Goeker M."/>
        </authorList>
    </citation>
    <scope>NUCLEOTIDE SEQUENCE [LARGE SCALE GENOMIC DNA]</scope>
    <source>
        <strain evidence="1 2">DSM 24105</strain>
    </source>
</reference>
<proteinExistence type="predicted"/>